<evidence type="ECO:0000256" key="5">
    <source>
        <dbReference type="SAM" id="SignalP"/>
    </source>
</evidence>
<feature type="signal peptide" evidence="5">
    <location>
        <begin position="1"/>
        <end position="30"/>
    </location>
</feature>
<dbReference type="InterPro" id="IPR041033">
    <property type="entry name" value="SpaA_PFL_dom_1"/>
</dbReference>
<keyword evidence="2" id="KW-0964">Secreted</keyword>
<dbReference type="Gene3D" id="2.60.40.10">
    <property type="entry name" value="Immunoglobulins"/>
    <property type="match status" value="9"/>
</dbReference>
<feature type="domain" description="SpaA-like prealbumin fold" evidence="6">
    <location>
        <begin position="678"/>
        <end position="765"/>
    </location>
</feature>
<feature type="domain" description="SpaA-like prealbumin fold" evidence="6">
    <location>
        <begin position="351"/>
        <end position="440"/>
    </location>
</feature>
<dbReference type="EMBL" id="QRPK01000001">
    <property type="protein sequence ID" value="RHM15369.1"/>
    <property type="molecule type" value="Genomic_DNA"/>
</dbReference>
<keyword evidence="4" id="KW-1133">Transmembrane helix</keyword>
<dbReference type="Proteomes" id="UP000284868">
    <property type="component" value="Unassembled WGS sequence"/>
</dbReference>
<evidence type="ECO:0000256" key="1">
    <source>
        <dbReference type="ARBA" id="ARBA00007257"/>
    </source>
</evidence>
<feature type="domain" description="SpaA-like prealbumin fold" evidence="6">
    <location>
        <begin position="994"/>
        <end position="1077"/>
    </location>
</feature>
<evidence type="ECO:0000259" key="6">
    <source>
        <dbReference type="Pfam" id="PF17802"/>
    </source>
</evidence>
<dbReference type="AlphaFoldDB" id="A0A415PRH4"/>
<evidence type="ECO:0000256" key="2">
    <source>
        <dbReference type="ARBA" id="ARBA00022525"/>
    </source>
</evidence>
<dbReference type="SUPFAM" id="SSF49478">
    <property type="entry name" value="Cna protein B-type domain"/>
    <property type="match status" value="1"/>
</dbReference>
<feature type="domain" description="SpaA-like prealbumin fold" evidence="6">
    <location>
        <begin position="260"/>
        <end position="340"/>
    </location>
</feature>
<dbReference type="RefSeq" id="WP_118365133.1">
    <property type="nucleotide sequence ID" value="NZ_QRPK01000001.1"/>
</dbReference>
<feature type="domain" description="SpaA-like prealbumin fold" evidence="6">
    <location>
        <begin position="1083"/>
        <end position="1162"/>
    </location>
</feature>
<dbReference type="PANTHER" id="PTHR36108">
    <property type="entry name" value="COLOSSIN-B-RELATED"/>
    <property type="match status" value="1"/>
</dbReference>
<dbReference type="Pfam" id="PF17802">
    <property type="entry name" value="SpaA"/>
    <property type="match status" value="9"/>
</dbReference>
<feature type="domain" description="SpaA-like prealbumin fold" evidence="6">
    <location>
        <begin position="797"/>
        <end position="898"/>
    </location>
</feature>
<gene>
    <name evidence="7" type="ORF">DWZ83_00370</name>
</gene>
<evidence type="ECO:0000256" key="3">
    <source>
        <dbReference type="ARBA" id="ARBA00022729"/>
    </source>
</evidence>
<comment type="caution">
    <text evidence="7">The sequence shown here is derived from an EMBL/GenBank/DDBJ whole genome shotgun (WGS) entry which is preliminary data.</text>
</comment>
<evidence type="ECO:0000256" key="4">
    <source>
        <dbReference type="SAM" id="Phobius"/>
    </source>
</evidence>
<dbReference type="InterPro" id="IPR013783">
    <property type="entry name" value="Ig-like_fold"/>
</dbReference>
<reference evidence="7 8" key="1">
    <citation type="submission" date="2018-08" db="EMBL/GenBank/DDBJ databases">
        <title>A genome reference for cultivated species of the human gut microbiota.</title>
        <authorList>
            <person name="Zou Y."/>
            <person name="Xue W."/>
            <person name="Luo G."/>
        </authorList>
    </citation>
    <scope>NUCLEOTIDE SEQUENCE [LARGE SCALE GENOMIC DNA]</scope>
    <source>
        <strain evidence="7 8">AF35-6BH</strain>
    </source>
</reference>
<name>A0A415PRH4_9FIRM</name>
<sequence>MKSKLKKLVIALVAMLTAFTAMHISTNIYAADQPATITLGAYTGYSSTSYNADGVHYIFNENMQQILIDGEIGFCVEPGILLQPGSGFVPTAYDRREIAIIAYEGWEKSAKTAADYVATQFMIWEAVGGRITRTNFFDYGAYKANIQNRIHHHFDKPSFDNQEVTLKVGESITLTDTKGIFKDFHLVDTGGLQVKKNGNHLTITATASAPEKTTVQYQKIPSKYVGTSIAYKKAGSQIPVKFKVKDPQNIKIRVNVQKYGSLKLAKQDDEGNFVPNTSFQLSYNADMSKPIGTYKTGADGTVTIHQLLPQTVYVQEVDVPDHLVLNSAVKSIKIEPNKVSAFTQINHWKKGKFQFVKKDADTGKVIQLANTTLEVYDTSGNKIKTVKTDKTGSVTSEDLKYGDYVFKEVAAPHGYLLNGESFKGSIREDGVVVTVEIKDKRVKGKVKITKADSETGSIAQGDASLNGAVYGLYARENIVDPSNDGVVLHKKDTLVEQITLQGVEGSFSEQDLGKYYVKEIQAPQGYQLSKKEYDVALSYEGQNVPVVLREVTAKDKVITGNVEIHKYCADSNSAEVLKPEQGAEFTVILKSLVDKYKSFEEALKHTDELSKREYDVLVSDKNGYAKSKDLAYGEYVMKQTKTSDADILPLKEEITFTIHKQNEQFSYSIKNALTESYVKIVKYDKATQKEITLSNMSFKVWDVKHHKYVSQKVGNKRIDTFTTDEKGQSTLPLPLKSGAYELHEVKAPNGYLIHQAPIPFEVKKAVFEADEDGDPITVVKVYDDMPTGRIVLKKSFEATKDEVIKGAVFQLTANSEIINPRNGSVIYHKGDKVNVGQAENGRYELNEDGILDIAGLPLGIGKASYALQEIETADGYVLSDKKIVFDFEMKDDTTKEYVLKDSIENKQTIVEITKEDTKGKAIAGAEMQVFDEKDTLVSEWKTSQAPHTIKGLAVGKKYRLHEKEAPLGYAQAKDVYFTIENTEKVQSVAMRDIQVKVRKVDEAGKALANAKFIVTDTKTKQIVDRFTSDTKGNVVKHLIEGHSYILQEVEAPNGYVPADPVEFTLKDKDITITVENKPLKIELQLVKIDSDTKKPIVSKQFVFQAFADKECRHKLADAVIDTKKGTAAFTFRYGKYWIKEIQAPSGYQVRDDAIEVTVNEKGVFVNGEALRKTEQGYYFHFENTKLPATSDHTNLPLFFASLIISLFAFVLIIRVKR</sequence>
<feature type="domain" description="SpaA-like prealbumin fold" evidence="6">
    <location>
        <begin position="910"/>
        <end position="992"/>
    </location>
</feature>
<keyword evidence="3 5" id="KW-0732">Signal</keyword>
<dbReference type="OrthoDB" id="1769694at2"/>
<accession>A0A415PRH4</accession>
<feature type="transmembrane region" description="Helical" evidence="4">
    <location>
        <begin position="1195"/>
        <end position="1213"/>
    </location>
</feature>
<evidence type="ECO:0000313" key="8">
    <source>
        <dbReference type="Proteomes" id="UP000284868"/>
    </source>
</evidence>
<feature type="chain" id="PRO_5018985926" description="SpaA-like prealbumin fold domain-containing protein" evidence="5">
    <location>
        <begin position="31"/>
        <end position="1217"/>
    </location>
</feature>
<dbReference type="PANTHER" id="PTHR36108:SF13">
    <property type="entry name" value="COLOSSIN-B-RELATED"/>
    <property type="match status" value="1"/>
</dbReference>
<keyword evidence="8" id="KW-1185">Reference proteome</keyword>
<evidence type="ECO:0000313" key="7">
    <source>
        <dbReference type="EMBL" id="RHM15369.1"/>
    </source>
</evidence>
<keyword evidence="4" id="KW-0472">Membrane</keyword>
<organism evidence="7 8">
    <name type="scientific">Amedibacillus dolichus</name>
    <dbReference type="NCBI Taxonomy" id="31971"/>
    <lineage>
        <taxon>Bacteria</taxon>
        <taxon>Bacillati</taxon>
        <taxon>Bacillota</taxon>
        <taxon>Erysipelotrichia</taxon>
        <taxon>Erysipelotrichales</taxon>
        <taxon>Erysipelotrichaceae</taxon>
        <taxon>Amedibacillus</taxon>
    </lineage>
</organism>
<proteinExistence type="inferred from homology"/>
<comment type="similarity">
    <text evidence="1">Belongs to the serine-aspartate repeat-containing protein (SDr) family.</text>
</comment>
<keyword evidence="4" id="KW-0812">Transmembrane</keyword>
<feature type="domain" description="SpaA-like prealbumin fold" evidence="6">
    <location>
        <begin position="444"/>
        <end position="544"/>
    </location>
</feature>
<protein>
    <recommendedName>
        <fullName evidence="6">SpaA-like prealbumin fold domain-containing protein</fullName>
    </recommendedName>
</protein>
<feature type="domain" description="SpaA-like prealbumin fold" evidence="6">
    <location>
        <begin position="570"/>
        <end position="671"/>
    </location>
</feature>